<evidence type="ECO:0000256" key="5">
    <source>
        <dbReference type="ARBA" id="ARBA00022540"/>
    </source>
</evidence>
<comment type="function">
    <text evidence="9 10">One of the essential components for the initiation of protein synthesis. Protects formylmethionyl-tRNA from spontaneous hydrolysis and promotes its binding to the 30S ribosomal subunits. Also involved in the hydrolysis of GTP during the formation of the 70S ribosomal complex.</text>
</comment>
<feature type="compositionally biased region" description="Basic residues" evidence="12">
    <location>
        <begin position="299"/>
        <end position="310"/>
    </location>
</feature>
<dbReference type="PANTHER" id="PTHR43381:SF5">
    <property type="entry name" value="TR-TYPE G DOMAIN-CONTAINING PROTEIN"/>
    <property type="match status" value="1"/>
</dbReference>
<dbReference type="InterPro" id="IPR027417">
    <property type="entry name" value="P-loop_NTPase"/>
</dbReference>
<keyword evidence="8 9" id="KW-0342">GTP-binding</keyword>
<feature type="binding site" evidence="9">
    <location>
        <begin position="553"/>
        <end position="556"/>
    </location>
    <ligand>
        <name>GTP</name>
        <dbReference type="ChEBI" id="CHEBI:37565"/>
    </ligand>
</feature>
<evidence type="ECO:0000313" key="15">
    <source>
        <dbReference type="Proteomes" id="UP000185812"/>
    </source>
</evidence>
<dbReference type="InterPro" id="IPR004161">
    <property type="entry name" value="EFTu-like_2"/>
</dbReference>
<dbReference type="OrthoDB" id="9811804at2"/>
<dbReference type="SUPFAM" id="SSF50447">
    <property type="entry name" value="Translation proteins"/>
    <property type="match status" value="2"/>
</dbReference>
<evidence type="ECO:0000256" key="9">
    <source>
        <dbReference type="HAMAP-Rule" id="MF_00100"/>
    </source>
</evidence>
<keyword evidence="7 9" id="KW-0648">Protein biosynthesis</keyword>
<evidence type="ECO:0000256" key="12">
    <source>
        <dbReference type="SAM" id="MobiDB-lite"/>
    </source>
</evidence>
<dbReference type="PROSITE" id="PS01176">
    <property type="entry name" value="IF2"/>
    <property type="match status" value="1"/>
</dbReference>
<comment type="caution">
    <text evidence="9">Lacks conserved residue(s) required for the propagation of feature annotation.</text>
</comment>
<dbReference type="Pfam" id="PF11987">
    <property type="entry name" value="IF-2"/>
    <property type="match status" value="1"/>
</dbReference>
<dbReference type="InterPro" id="IPR009000">
    <property type="entry name" value="Transl_B-barrel_sf"/>
</dbReference>
<dbReference type="Pfam" id="PF03144">
    <property type="entry name" value="GTP_EFTU_D2"/>
    <property type="match status" value="1"/>
</dbReference>
<dbReference type="InterPro" id="IPR000178">
    <property type="entry name" value="TF_IF2_bacterial-like"/>
</dbReference>
<feature type="compositionally biased region" description="Basic and acidic residues" evidence="12">
    <location>
        <begin position="256"/>
        <end position="267"/>
    </location>
</feature>
<organism evidence="14 15">
    <name type="scientific">Rhodothermus profundi</name>
    <dbReference type="NCBI Taxonomy" id="633813"/>
    <lineage>
        <taxon>Bacteria</taxon>
        <taxon>Pseudomonadati</taxon>
        <taxon>Rhodothermota</taxon>
        <taxon>Rhodothermia</taxon>
        <taxon>Rhodothermales</taxon>
        <taxon>Rhodothermaceae</taxon>
        <taxon>Rhodothermus</taxon>
    </lineage>
</organism>
<dbReference type="FunFam" id="3.40.50.300:FF:000019">
    <property type="entry name" value="Translation initiation factor IF-2"/>
    <property type="match status" value="1"/>
</dbReference>
<evidence type="ECO:0000256" key="11">
    <source>
        <dbReference type="RuleBase" id="RU000645"/>
    </source>
</evidence>
<feature type="compositionally biased region" description="Acidic residues" evidence="12">
    <location>
        <begin position="225"/>
        <end position="234"/>
    </location>
</feature>
<dbReference type="GO" id="GO:0003743">
    <property type="term" value="F:translation initiation factor activity"/>
    <property type="evidence" value="ECO:0007669"/>
    <property type="project" value="UniProtKB-UniRule"/>
</dbReference>
<feature type="compositionally biased region" description="Basic residues" evidence="12">
    <location>
        <begin position="268"/>
        <end position="279"/>
    </location>
</feature>
<dbReference type="InterPro" id="IPR015760">
    <property type="entry name" value="TIF_IF2"/>
</dbReference>
<dbReference type="InterPro" id="IPR044145">
    <property type="entry name" value="IF2_II"/>
</dbReference>
<feature type="compositionally biased region" description="Basic and acidic residues" evidence="12">
    <location>
        <begin position="127"/>
        <end position="140"/>
    </location>
</feature>
<dbReference type="Pfam" id="PF22042">
    <property type="entry name" value="EF-G_D2"/>
    <property type="match status" value="1"/>
</dbReference>
<evidence type="ECO:0000256" key="7">
    <source>
        <dbReference type="ARBA" id="ARBA00022917"/>
    </source>
</evidence>
<dbReference type="GO" id="GO:0005525">
    <property type="term" value="F:GTP binding"/>
    <property type="evidence" value="ECO:0007669"/>
    <property type="project" value="UniProtKB-KW"/>
</dbReference>
<comment type="similarity">
    <text evidence="2 9 10">Belongs to the TRAFAC class translation factor GTPase superfamily. Classic translation factor GTPase family. IF-2 subfamily.</text>
</comment>
<dbReference type="SUPFAM" id="SSF52540">
    <property type="entry name" value="P-loop containing nucleoside triphosphate hydrolases"/>
    <property type="match status" value="1"/>
</dbReference>
<keyword evidence="5 9" id="KW-0396">Initiation factor</keyword>
<feature type="binding site" evidence="9">
    <location>
        <begin position="452"/>
        <end position="459"/>
    </location>
    <ligand>
        <name>GTP</name>
        <dbReference type="ChEBI" id="CHEBI:37565"/>
    </ligand>
</feature>
<gene>
    <name evidence="9" type="primary">infB</name>
    <name evidence="14" type="ORF">SAMN04488087_1116</name>
</gene>
<evidence type="ECO:0000256" key="2">
    <source>
        <dbReference type="ARBA" id="ARBA00007733"/>
    </source>
</evidence>
<feature type="region of interest" description="Disordered" evidence="12">
    <location>
        <begin position="252"/>
        <end position="313"/>
    </location>
</feature>
<dbReference type="FunFam" id="3.40.50.10050:FF:000001">
    <property type="entry name" value="Translation initiation factor IF-2"/>
    <property type="match status" value="1"/>
</dbReference>
<evidence type="ECO:0000256" key="3">
    <source>
        <dbReference type="ARBA" id="ARBA00020675"/>
    </source>
</evidence>
<comment type="subcellular location">
    <subcellularLocation>
        <location evidence="1 9 11">Cytoplasm</location>
    </subcellularLocation>
</comment>
<dbReference type="GO" id="GO:0005737">
    <property type="term" value="C:cytoplasm"/>
    <property type="evidence" value="ECO:0007669"/>
    <property type="project" value="UniProtKB-SubCell"/>
</dbReference>
<dbReference type="NCBIfam" id="TIGR00487">
    <property type="entry name" value="IF-2"/>
    <property type="match status" value="1"/>
</dbReference>
<keyword evidence="4 9" id="KW-0963">Cytoplasm</keyword>
<evidence type="ECO:0000313" key="14">
    <source>
        <dbReference type="EMBL" id="SHK44834.1"/>
    </source>
</evidence>
<dbReference type="FunFam" id="2.40.30.10:FF:000007">
    <property type="entry name" value="Translation initiation factor IF-2"/>
    <property type="match status" value="1"/>
</dbReference>
<evidence type="ECO:0000256" key="8">
    <source>
        <dbReference type="ARBA" id="ARBA00023134"/>
    </source>
</evidence>
<dbReference type="Pfam" id="PF04760">
    <property type="entry name" value="IF2_N"/>
    <property type="match status" value="1"/>
</dbReference>
<dbReference type="PANTHER" id="PTHR43381">
    <property type="entry name" value="TRANSLATION INITIATION FACTOR IF-2-RELATED"/>
    <property type="match status" value="1"/>
</dbReference>
<dbReference type="Gene3D" id="3.40.50.300">
    <property type="entry name" value="P-loop containing nucleotide triphosphate hydrolases"/>
    <property type="match status" value="1"/>
</dbReference>
<dbReference type="InterPro" id="IPR023115">
    <property type="entry name" value="TIF_IF2_dom3"/>
</dbReference>
<feature type="compositionally biased region" description="Basic and acidic residues" evidence="12">
    <location>
        <begin position="280"/>
        <end position="291"/>
    </location>
</feature>
<dbReference type="CDD" id="cd01887">
    <property type="entry name" value="IF2_eIF5B"/>
    <property type="match status" value="1"/>
</dbReference>
<feature type="compositionally biased region" description="Acidic residues" evidence="12">
    <location>
        <begin position="188"/>
        <end position="197"/>
    </location>
</feature>
<dbReference type="Gene3D" id="3.40.50.10050">
    <property type="entry name" value="Translation initiation factor IF- 2, domain 3"/>
    <property type="match status" value="1"/>
</dbReference>
<dbReference type="FunFam" id="2.40.30.10:FF:000008">
    <property type="entry name" value="Translation initiation factor IF-2"/>
    <property type="match status" value="1"/>
</dbReference>
<feature type="binding site" evidence="9">
    <location>
        <begin position="499"/>
        <end position="503"/>
    </location>
    <ligand>
        <name>GTP</name>
        <dbReference type="ChEBI" id="CHEBI:37565"/>
    </ligand>
</feature>
<feature type="compositionally biased region" description="Low complexity" evidence="12">
    <location>
        <begin position="163"/>
        <end position="178"/>
    </location>
</feature>
<reference evidence="15" key="1">
    <citation type="submission" date="2016-11" db="EMBL/GenBank/DDBJ databases">
        <authorList>
            <person name="Varghese N."/>
            <person name="Submissions S."/>
        </authorList>
    </citation>
    <scope>NUCLEOTIDE SEQUENCE [LARGE SCALE GENOMIC DNA]</scope>
    <source>
        <strain evidence="15">DSM 22212</strain>
    </source>
</reference>
<dbReference type="InterPro" id="IPR000795">
    <property type="entry name" value="T_Tr_GTP-bd_dom"/>
</dbReference>
<name>A0A1M6SJ80_9BACT</name>
<feature type="region of interest" description="Disordered" evidence="12">
    <location>
        <begin position="88"/>
        <end position="237"/>
    </location>
</feature>
<accession>A0A1M6SJ80</accession>
<dbReference type="EMBL" id="FRAU01000003">
    <property type="protein sequence ID" value="SHK44834.1"/>
    <property type="molecule type" value="Genomic_DNA"/>
</dbReference>
<keyword evidence="6 9" id="KW-0547">Nucleotide-binding</keyword>
<proteinExistence type="inferred from homology"/>
<keyword evidence="15" id="KW-1185">Reference proteome</keyword>
<dbReference type="GO" id="GO:0003924">
    <property type="term" value="F:GTPase activity"/>
    <property type="evidence" value="ECO:0007669"/>
    <property type="project" value="UniProtKB-UniRule"/>
</dbReference>
<dbReference type="CDD" id="cd03692">
    <property type="entry name" value="mtIF2_IVc"/>
    <property type="match status" value="1"/>
</dbReference>
<dbReference type="NCBIfam" id="TIGR00231">
    <property type="entry name" value="small_GTP"/>
    <property type="match status" value="1"/>
</dbReference>
<feature type="region of interest" description="Disordered" evidence="12">
    <location>
        <begin position="336"/>
        <end position="359"/>
    </location>
</feature>
<dbReference type="Pfam" id="PF00009">
    <property type="entry name" value="GTP_EFTU"/>
    <property type="match status" value="1"/>
</dbReference>
<dbReference type="SUPFAM" id="SSF52156">
    <property type="entry name" value="Initiation factor IF2/eIF5b, domain 3"/>
    <property type="match status" value="1"/>
</dbReference>
<feature type="compositionally biased region" description="Low complexity" evidence="12">
    <location>
        <begin position="215"/>
        <end position="224"/>
    </location>
</feature>
<dbReference type="InterPro" id="IPR006847">
    <property type="entry name" value="IF2_N"/>
</dbReference>
<dbReference type="RefSeq" id="WP_072714982.1">
    <property type="nucleotide sequence ID" value="NZ_FRAU01000003.1"/>
</dbReference>
<dbReference type="InterPro" id="IPR005225">
    <property type="entry name" value="Small_GTP-bd"/>
</dbReference>
<evidence type="ECO:0000256" key="6">
    <source>
        <dbReference type="ARBA" id="ARBA00022741"/>
    </source>
</evidence>
<evidence type="ECO:0000259" key="13">
    <source>
        <dbReference type="PROSITE" id="PS51722"/>
    </source>
</evidence>
<dbReference type="Proteomes" id="UP000185812">
    <property type="component" value="Unassembled WGS sequence"/>
</dbReference>
<protein>
    <recommendedName>
        <fullName evidence="3 9">Translation initiation factor IF-2</fullName>
    </recommendedName>
</protein>
<dbReference type="STRING" id="633813.SAMN04488087_1116"/>
<feature type="domain" description="Tr-type G" evidence="13">
    <location>
        <begin position="443"/>
        <end position="613"/>
    </location>
</feature>
<feature type="compositionally biased region" description="Basic and acidic residues" evidence="12">
    <location>
        <begin position="345"/>
        <end position="359"/>
    </location>
</feature>
<sequence>MAQSKFKKIRLFKLARELNVGIDTIEQQLKELGYAHALSGRGANAVLEDEEAYEALLEAFDYDRKVAARLKELREARAEAARAAKVEVEEEVEEGEEEVEAVESAEALVEDEGEESEAATEAAVEEPAARETVAAKEGAHASELPEEVPAEMPVATDERPEVVEVSATSAVAEAAPVAESERAVEAEAPAEEADEMPEASVTVEAPEPETEEVVPEQPSEMEAGAAEEQEEKAEADEVIRAQRYQLQGAKIIGKIDLSKIEGDEARPGKRKRKRKRKAKPAPEEEVVKVAVEDEEEKPRPKRKRKRKRIRRVDEEEVEQSLQETLRELEQGVSRIRQRRRRERRERHAQERAREAQQEAQEARKLRVTEYISTGELAELMGVDVSEVISTLFNAGMIVSINQRLDADTIQFVADEFGYEVEFITDYNELEIEIPEDRPEDLQPRAPIVTVMGHVDHGKTSLLDYIRNTNVVAGEAGGITQHIGAYHVELPDGRHITFLDTPGHEAFTAMRARGAKVTDIVILVVAADDGVMPQTIEAINHAKAAGVPIVVAITKIDKPEANPQRVMQQLAENGVLVEQYGGQVQCALVSAKTGEGIDDLLEKVLLEAELHELKANPDRPAVGTIIESRVEKGRGNVATVLVQNGTLRVGDPFVAGVTSGRVRAMFDERGNRVEVAGPTIPVLVLGFDELPEVGDQFVVVPDEKEARAIAQKRQQIRREQMLRKQRRISLDEISRRMAQGDRLKELNLIIKGDVAGSVEALSDALLKLSTDEVAVSIIHSGVGAITESDVMLASASNAIIVGFQVRPTSSARQLAEREHVDIRLYSVIYQAIEDVRDALEGLLSPEKTERVVGVAEVRETFKIPKVGTVAGCRVIEGRIRRGDRVRIIRNGVVIYEGTISSLKRFKDDVREVQSGYECGVGIENFNDIKVGDQIEAFEIVEQRRKLEV</sequence>
<dbReference type="InterPro" id="IPR036925">
    <property type="entry name" value="TIF_IF2_dom3_sf"/>
</dbReference>
<dbReference type="CDD" id="cd03702">
    <property type="entry name" value="IF2_mtIF2_II"/>
    <property type="match status" value="1"/>
</dbReference>
<dbReference type="InterPro" id="IPR053905">
    <property type="entry name" value="EF-G-like_DII"/>
</dbReference>
<dbReference type="AlphaFoldDB" id="A0A1M6SJ80"/>
<dbReference type="HAMAP" id="MF_00100_B">
    <property type="entry name" value="IF_2_B"/>
    <property type="match status" value="1"/>
</dbReference>
<evidence type="ECO:0000256" key="10">
    <source>
        <dbReference type="RuleBase" id="RU000644"/>
    </source>
</evidence>
<dbReference type="Gene3D" id="2.40.30.10">
    <property type="entry name" value="Translation factors"/>
    <property type="match status" value="2"/>
</dbReference>
<feature type="compositionally biased region" description="Acidic residues" evidence="12">
    <location>
        <begin position="88"/>
        <end position="118"/>
    </location>
</feature>
<evidence type="ECO:0000256" key="1">
    <source>
        <dbReference type="ARBA" id="ARBA00004496"/>
    </source>
</evidence>
<evidence type="ECO:0000256" key="4">
    <source>
        <dbReference type="ARBA" id="ARBA00022490"/>
    </source>
</evidence>
<dbReference type="PROSITE" id="PS51722">
    <property type="entry name" value="G_TR_2"/>
    <property type="match status" value="1"/>
</dbReference>